<evidence type="ECO:0000313" key="11">
    <source>
        <dbReference type="EMBL" id="TGN63687.1"/>
    </source>
</evidence>
<evidence type="ECO:0000256" key="2">
    <source>
        <dbReference type="ARBA" id="ARBA00004651"/>
    </source>
</evidence>
<dbReference type="SUPFAM" id="SSF161098">
    <property type="entry name" value="MetI-like"/>
    <property type="match status" value="1"/>
</dbReference>
<dbReference type="NCBIfam" id="TIGR00974">
    <property type="entry name" value="3a0107s02c"/>
    <property type="match status" value="1"/>
</dbReference>
<feature type="transmembrane region" description="Helical" evidence="9">
    <location>
        <begin position="270"/>
        <end position="293"/>
    </location>
</feature>
<evidence type="ECO:0000259" key="10">
    <source>
        <dbReference type="PROSITE" id="PS50928"/>
    </source>
</evidence>
<evidence type="ECO:0000256" key="7">
    <source>
        <dbReference type="ARBA" id="ARBA00022989"/>
    </source>
</evidence>
<sequence>MSVATQTAASTVAATLSGRRRDRNVGSLVFLGALWSSLFFGVMVLVALIVDTAIAGSPRFDLNLLTQYESTIRKDETGFRAGILGSLWLMGVTALMAIPLGIAAAIYLEEFATKTSRFNRVVEINLQNLAAVPSIIYGMLAVAIMGLLGYNYKGIVLGGAMALALLILPVIVITTREALRAVPDEIRQGSYALGATVWQTTWRNTLPSAVPGIATGTILGLSRAIGEAAPLLILGLATVRFDPTGVESKVTALPMQIYNLSSAPQLDFQVAASAAIIVLLVMILGMNALAIFIRNKFQRSW</sequence>
<keyword evidence="12" id="KW-1185">Reference proteome</keyword>
<proteinExistence type="inferred from homology"/>
<dbReference type="Gene3D" id="1.10.3720.10">
    <property type="entry name" value="MetI-like"/>
    <property type="match status" value="1"/>
</dbReference>
<dbReference type="RefSeq" id="WP_135838221.1">
    <property type="nucleotide sequence ID" value="NZ_SRRO01000001.1"/>
</dbReference>
<gene>
    <name evidence="11" type="primary">pstA</name>
    <name evidence="11" type="ORF">EXE59_06785</name>
</gene>
<keyword evidence="4" id="KW-0813">Transport</keyword>
<dbReference type="Proteomes" id="UP000297496">
    <property type="component" value="Unassembled WGS sequence"/>
</dbReference>
<dbReference type="OrthoDB" id="9775069at2"/>
<dbReference type="EMBL" id="SRRO01000001">
    <property type="protein sequence ID" value="TGN63687.1"/>
    <property type="molecule type" value="Genomic_DNA"/>
</dbReference>
<dbReference type="InterPro" id="IPR005672">
    <property type="entry name" value="Phosphate_PstA"/>
</dbReference>
<dbReference type="AlphaFoldDB" id="A0A4Z1CFF8"/>
<keyword evidence="5 9" id="KW-1003">Cell membrane</keyword>
<evidence type="ECO:0000256" key="4">
    <source>
        <dbReference type="ARBA" id="ARBA00022448"/>
    </source>
</evidence>
<dbReference type="CDD" id="cd06261">
    <property type="entry name" value="TM_PBP2"/>
    <property type="match status" value="1"/>
</dbReference>
<comment type="function">
    <text evidence="1">Part of the binding-protein-dependent transport system for phosphate; probably responsible for the translocation of the substrate across the membrane.</text>
</comment>
<dbReference type="InterPro" id="IPR000515">
    <property type="entry name" value="MetI-like"/>
</dbReference>
<reference evidence="11 12" key="1">
    <citation type="submission" date="2019-04" db="EMBL/GenBank/DDBJ databases">
        <title>Three New Species of Nocardioides, Nocardioides euryhalodurans sp. nov., Nocardioides seonyuensis sp. nov. and Nocardioides eburneoflavus sp. nov. Isolated from Soil.</title>
        <authorList>
            <person name="Roh S.G."/>
            <person name="Lee C."/>
            <person name="Kim M.-K."/>
            <person name="Kim S.B."/>
        </authorList>
    </citation>
    <scope>NUCLEOTIDE SEQUENCE [LARGE SCALE GENOMIC DNA]</scope>
    <source>
        <strain evidence="11 12">MMS17-SY213</strain>
    </source>
</reference>
<dbReference type="GO" id="GO:0005315">
    <property type="term" value="F:phosphate transmembrane transporter activity"/>
    <property type="evidence" value="ECO:0007669"/>
    <property type="project" value="InterPro"/>
</dbReference>
<dbReference type="GO" id="GO:0035435">
    <property type="term" value="P:phosphate ion transmembrane transport"/>
    <property type="evidence" value="ECO:0007669"/>
    <property type="project" value="InterPro"/>
</dbReference>
<keyword evidence="8 9" id="KW-0472">Membrane</keyword>
<feature type="transmembrane region" description="Helical" evidence="9">
    <location>
        <begin position="129"/>
        <end position="148"/>
    </location>
</feature>
<evidence type="ECO:0000256" key="8">
    <source>
        <dbReference type="ARBA" id="ARBA00023136"/>
    </source>
</evidence>
<dbReference type="Pfam" id="PF00528">
    <property type="entry name" value="BPD_transp_1"/>
    <property type="match status" value="1"/>
</dbReference>
<evidence type="ECO:0000313" key="12">
    <source>
        <dbReference type="Proteomes" id="UP000297496"/>
    </source>
</evidence>
<feature type="transmembrane region" description="Helical" evidence="9">
    <location>
        <begin position="87"/>
        <end position="108"/>
    </location>
</feature>
<comment type="subcellular location">
    <subcellularLocation>
        <location evidence="2 9">Cell membrane</location>
        <topology evidence="2 9">Multi-pass membrane protein</topology>
    </subcellularLocation>
</comment>
<keyword evidence="6 9" id="KW-0812">Transmembrane</keyword>
<dbReference type="PANTHER" id="PTHR43470">
    <property type="entry name" value="PHOSPHATE TRANSPORT SYSTEM PERMEASE PROTEIN PSTA-RELATED"/>
    <property type="match status" value="1"/>
</dbReference>
<organism evidence="11 12">
    <name type="scientific">Nocardioides eburneiflavus</name>
    <dbReference type="NCBI Taxonomy" id="2518372"/>
    <lineage>
        <taxon>Bacteria</taxon>
        <taxon>Bacillati</taxon>
        <taxon>Actinomycetota</taxon>
        <taxon>Actinomycetes</taxon>
        <taxon>Propionibacteriales</taxon>
        <taxon>Nocardioidaceae</taxon>
        <taxon>Nocardioides</taxon>
    </lineage>
</organism>
<feature type="domain" description="ABC transmembrane type-1" evidence="10">
    <location>
        <begin position="83"/>
        <end position="290"/>
    </location>
</feature>
<evidence type="ECO:0000256" key="3">
    <source>
        <dbReference type="ARBA" id="ARBA00007069"/>
    </source>
</evidence>
<feature type="transmembrane region" description="Helical" evidence="9">
    <location>
        <begin position="154"/>
        <end position="173"/>
    </location>
</feature>
<comment type="caution">
    <text evidence="9">Lacks conserved residue(s) required for the propagation of feature annotation.</text>
</comment>
<evidence type="ECO:0000256" key="1">
    <source>
        <dbReference type="ARBA" id="ARBA00003510"/>
    </source>
</evidence>
<feature type="transmembrane region" description="Helical" evidence="9">
    <location>
        <begin position="28"/>
        <end position="50"/>
    </location>
</feature>
<evidence type="ECO:0000256" key="9">
    <source>
        <dbReference type="RuleBase" id="RU363043"/>
    </source>
</evidence>
<dbReference type="InterPro" id="IPR035906">
    <property type="entry name" value="MetI-like_sf"/>
</dbReference>
<comment type="similarity">
    <text evidence="3 9">Belongs to the binding-protein-dependent transport system permease family. CysTW subfamily.</text>
</comment>
<evidence type="ECO:0000256" key="6">
    <source>
        <dbReference type="ARBA" id="ARBA00022692"/>
    </source>
</evidence>
<name>A0A4Z1CFF8_9ACTN</name>
<evidence type="ECO:0000256" key="5">
    <source>
        <dbReference type="ARBA" id="ARBA00022475"/>
    </source>
</evidence>
<protein>
    <recommendedName>
        <fullName evidence="9">Phosphate transport system permease protein PstA</fullName>
    </recommendedName>
</protein>
<accession>A0A4Z1CFF8</accession>
<dbReference type="PROSITE" id="PS50928">
    <property type="entry name" value="ABC_TM1"/>
    <property type="match status" value="1"/>
</dbReference>
<dbReference type="GO" id="GO:0005886">
    <property type="term" value="C:plasma membrane"/>
    <property type="evidence" value="ECO:0007669"/>
    <property type="project" value="UniProtKB-SubCell"/>
</dbReference>
<comment type="caution">
    <text evidence="11">The sequence shown here is derived from an EMBL/GenBank/DDBJ whole genome shotgun (WGS) entry which is preliminary data.</text>
</comment>
<keyword evidence="7 9" id="KW-1133">Transmembrane helix</keyword>